<organism evidence="3 4">
    <name type="scientific">Corticibacter populi</name>
    <dbReference type="NCBI Taxonomy" id="1550736"/>
    <lineage>
        <taxon>Bacteria</taxon>
        <taxon>Pseudomonadati</taxon>
        <taxon>Pseudomonadota</taxon>
        <taxon>Betaproteobacteria</taxon>
        <taxon>Burkholderiales</taxon>
        <taxon>Comamonadaceae</taxon>
        <taxon>Corticibacter</taxon>
    </lineage>
</organism>
<sequence>MDAKELIARRVAMEIEPGMLVNLGIGLPTMVASFVPADKGVFFQAENGIIGQGGRAPKGMENPHLTDAGRGFVTAVPGAASIDSTMSFGLIRGGHLDVTVLGGLQVDAAGHLANWKVPGQMVPGMGGAMDLVTGAARVIIAMQHTARGEPKIVPQCTLPLTALRRVDLVITELAVIEPGNSGLILRERAPGVRIEDILAATAATLIVPGEVPEMALGQPIETGIETGIRIGIETGVDGR</sequence>
<dbReference type="NCBIfam" id="TIGR02428">
    <property type="entry name" value="pcaJ_scoB_fam"/>
    <property type="match status" value="1"/>
</dbReference>
<dbReference type="InterPro" id="IPR012791">
    <property type="entry name" value="3-oxoacid_CoA-transf_B"/>
</dbReference>
<accession>A0A3M6QX57</accession>
<comment type="similarity">
    <text evidence="1">Belongs to the 3-oxoacid CoA-transferase subunit B family.</text>
</comment>
<dbReference type="SUPFAM" id="SSF100950">
    <property type="entry name" value="NagB/RpiA/CoA transferase-like"/>
    <property type="match status" value="1"/>
</dbReference>
<dbReference type="Gene3D" id="3.40.1080.10">
    <property type="entry name" value="Glutaconate Coenzyme A-transferase"/>
    <property type="match status" value="1"/>
</dbReference>
<evidence type="ECO:0000313" key="4">
    <source>
        <dbReference type="Proteomes" id="UP000278006"/>
    </source>
</evidence>
<keyword evidence="4" id="KW-1185">Reference proteome</keyword>
<dbReference type="InterPro" id="IPR037171">
    <property type="entry name" value="NagB/RpiA_transferase-like"/>
</dbReference>
<evidence type="ECO:0000256" key="1">
    <source>
        <dbReference type="ARBA" id="ARBA00007047"/>
    </source>
</evidence>
<dbReference type="RefSeq" id="WP_122225708.1">
    <property type="nucleotide sequence ID" value="NZ_RDQO01000001.1"/>
</dbReference>
<dbReference type="InterPro" id="IPR004165">
    <property type="entry name" value="CoA_trans_fam_I"/>
</dbReference>
<dbReference type="Proteomes" id="UP000278006">
    <property type="component" value="Unassembled WGS sequence"/>
</dbReference>
<name>A0A3M6QX57_9BURK</name>
<dbReference type="PANTHER" id="PTHR13707">
    <property type="entry name" value="KETOACID-COENZYME A TRANSFERASE"/>
    <property type="match status" value="1"/>
</dbReference>
<reference evidence="3 4" key="1">
    <citation type="submission" date="2018-10" db="EMBL/GenBank/DDBJ databases">
        <title>Draft genome of Cortibacter populi DSM10536.</title>
        <authorList>
            <person name="Bernier A.-M."/>
            <person name="Bernard K."/>
        </authorList>
    </citation>
    <scope>NUCLEOTIDE SEQUENCE [LARGE SCALE GENOMIC DNA]</scope>
    <source>
        <strain evidence="3 4">DSM 105136</strain>
    </source>
</reference>
<dbReference type="EMBL" id="RDQO01000001">
    <property type="protein sequence ID" value="RMX07588.1"/>
    <property type="molecule type" value="Genomic_DNA"/>
</dbReference>
<dbReference type="AlphaFoldDB" id="A0A3M6QX57"/>
<dbReference type="Pfam" id="PF01144">
    <property type="entry name" value="CoA_trans"/>
    <property type="match status" value="1"/>
</dbReference>
<protein>
    <submittedName>
        <fullName evidence="3">3-oxoacid CoA-transferase subunit B</fullName>
    </submittedName>
</protein>
<gene>
    <name evidence="3" type="ORF">D8I35_00070</name>
</gene>
<dbReference type="SMART" id="SM00882">
    <property type="entry name" value="CoA_trans"/>
    <property type="match status" value="1"/>
</dbReference>
<dbReference type="PANTHER" id="PTHR13707:SF57">
    <property type="entry name" value="SUCCINYL-COA:3-KETOACID COENZYME A TRANSFERASE SUBUNIT B-RELATED"/>
    <property type="match status" value="1"/>
</dbReference>
<dbReference type="GO" id="GO:0008410">
    <property type="term" value="F:CoA-transferase activity"/>
    <property type="evidence" value="ECO:0007669"/>
    <property type="project" value="InterPro"/>
</dbReference>
<dbReference type="OrthoDB" id="3369756at2"/>
<proteinExistence type="inferred from homology"/>
<comment type="caution">
    <text evidence="3">The sequence shown here is derived from an EMBL/GenBank/DDBJ whole genome shotgun (WGS) entry which is preliminary data.</text>
</comment>
<evidence type="ECO:0000313" key="3">
    <source>
        <dbReference type="EMBL" id="RMX07588.1"/>
    </source>
</evidence>
<evidence type="ECO:0000256" key="2">
    <source>
        <dbReference type="ARBA" id="ARBA00022679"/>
    </source>
</evidence>
<keyword evidence="2 3" id="KW-0808">Transferase</keyword>